<evidence type="ECO:0000259" key="3">
    <source>
        <dbReference type="PROSITE" id="PS50837"/>
    </source>
</evidence>
<accession>A0ABY5ZBT9</accession>
<dbReference type="SUPFAM" id="SSF52540">
    <property type="entry name" value="P-loop containing nucleoside triphosphate hydrolases"/>
    <property type="match status" value="1"/>
</dbReference>
<sequence>MTVRLLARGRARRWLAAALAGLSAVLLAMLAVTTNLATNVVPSSWQRWTANSLLMWCAVAVLAVVVAVFAILLQHLSAAPDAPAPTQEASDKAVAELATRLEKKWAIEAVRLQVIKPVPLSVRWSSTDRPAANRSVVFDEIGADWQDLPMKGKVDPLNREIVDAFLDLPHRQLVVIGEPGAGKSIFAILLTLGLIRSAATDVGLPVIFAINEWNPATEGVEAFLARRMAEEYTDVLDGPGGPAAMARRLIEHRRVLPILDGLDELPTNLHATALIALDDFAAIGRSLVVTCRTIEYEQAVRRSQVMSRAAVIELEPVDTEAAITFLSQPVDESRWASVFGAVRQDPTGPLASAFSTPLMVGLARIAYRERSSTPSDLLTLPTRHDIAGRLMDAFVTAAYRDSPNSTAYDRRRRGRYSVDHARRALGGLAYHLYQAGTRDLHRQDLPPDLLAVHSGRTKVLIVSALALPVVAVAILCGHAIGGASMAARLAAAVAAEVAAVATLRPRLLCWLIDDHSPISLNYRTLSERRTVRRRSAFEFGLGGGLLIGLIDASWTAALLGGLFVALLGLAVDSMSMTRLTRTTLGHSIRLNGWPAVILALYSLIAGAVFGAITSFLDASARAWIAGGAAVAIFGSASVLIGIWPWACGWAARARLAVNGWMPWRLQRFLKDAHERGVLRQAGSAYQFRHVLLQDHLARTVQRKHLRAQADAGSKDAAKRLVELLAKQGRLDDLKSWADAGSPAAALQAAHMMARRGEADEAIDLLRPHADGKDVGWYFAGLLREHGRIDELRSRADAGDEPSARELAKLLGKSDDIEELRTRAELGDRNAAWEASLLLRRQERIDDAISVLAPYASDPNLGAMLARLLDQQDRVAEAIDVLRRHVDAHVPKAVRRLADLLAEHGRTDEAVEVLQAHGSAAFVADLLRAHGNIDQLQALAAAGDERAAIELAELHIERNLLEEAAAVLRTSAESGSRSAARKLADLLSKRGQSEELRARSEAGDKFAESALNKLLADRADLVGLRSRADAGDSEAARSLARLLAQRGSIDEAIDALRSHTSHAEAARDLVNLLRQRSRIDELRHRADAGDHNASGALASLLEQRGELEELRRRAHAGDGAAAAGLAHLLRERGDIEELQTRTRAGDTFAANSLVRALEAHGRVDEAVEVLRKGALAGDKDSVKLLIDLLVRNDRRNEAAAFLRPRADAGDRDAARRLSDLTNPDDGWG</sequence>
<feature type="domain" description="NACHT" evidence="3">
    <location>
        <begin position="171"/>
        <end position="268"/>
    </location>
</feature>
<dbReference type="Proteomes" id="UP001058271">
    <property type="component" value="Chromosome"/>
</dbReference>
<dbReference type="EMBL" id="CP073721">
    <property type="protein sequence ID" value="UWZ39560.1"/>
    <property type="molecule type" value="Genomic_DNA"/>
</dbReference>
<gene>
    <name evidence="4" type="ORF">Drose_15790</name>
</gene>
<protein>
    <recommendedName>
        <fullName evidence="3">NACHT domain-containing protein</fullName>
    </recommendedName>
</protein>
<evidence type="ECO:0000256" key="1">
    <source>
        <dbReference type="SAM" id="MobiDB-lite"/>
    </source>
</evidence>
<evidence type="ECO:0000256" key="2">
    <source>
        <dbReference type="SAM" id="Phobius"/>
    </source>
</evidence>
<feature type="transmembrane region" description="Helical" evidence="2">
    <location>
        <begin position="539"/>
        <end position="571"/>
    </location>
</feature>
<feature type="transmembrane region" description="Helical" evidence="2">
    <location>
        <begin position="623"/>
        <end position="646"/>
    </location>
</feature>
<evidence type="ECO:0000313" key="4">
    <source>
        <dbReference type="EMBL" id="UWZ39560.1"/>
    </source>
</evidence>
<dbReference type="InterPro" id="IPR007111">
    <property type="entry name" value="NACHT_NTPase"/>
</dbReference>
<keyword evidence="2" id="KW-0812">Transmembrane</keyword>
<feature type="transmembrane region" description="Helical" evidence="2">
    <location>
        <begin position="459"/>
        <end position="480"/>
    </location>
</feature>
<organism evidence="4 5">
    <name type="scientific">Dactylosporangium roseum</name>
    <dbReference type="NCBI Taxonomy" id="47989"/>
    <lineage>
        <taxon>Bacteria</taxon>
        <taxon>Bacillati</taxon>
        <taxon>Actinomycetota</taxon>
        <taxon>Actinomycetes</taxon>
        <taxon>Micromonosporales</taxon>
        <taxon>Micromonosporaceae</taxon>
        <taxon>Dactylosporangium</taxon>
    </lineage>
</organism>
<feature type="region of interest" description="Disordered" evidence="1">
    <location>
        <begin position="1206"/>
        <end position="1227"/>
    </location>
</feature>
<dbReference type="RefSeq" id="WP_260728974.1">
    <property type="nucleotide sequence ID" value="NZ_BAAABS010000016.1"/>
</dbReference>
<feature type="transmembrane region" description="Helical" evidence="2">
    <location>
        <begin position="53"/>
        <end position="73"/>
    </location>
</feature>
<feature type="compositionally biased region" description="Basic and acidic residues" evidence="1">
    <location>
        <begin position="1206"/>
        <end position="1217"/>
    </location>
</feature>
<keyword evidence="2" id="KW-0472">Membrane</keyword>
<proteinExistence type="predicted"/>
<dbReference type="InterPro" id="IPR027417">
    <property type="entry name" value="P-loop_NTPase"/>
</dbReference>
<keyword evidence="2" id="KW-1133">Transmembrane helix</keyword>
<keyword evidence="5" id="KW-1185">Reference proteome</keyword>
<dbReference type="Gene3D" id="1.25.40.10">
    <property type="entry name" value="Tetratricopeptide repeat domain"/>
    <property type="match status" value="1"/>
</dbReference>
<dbReference type="PROSITE" id="PS50837">
    <property type="entry name" value="NACHT"/>
    <property type="match status" value="1"/>
</dbReference>
<dbReference type="InterPro" id="IPR011990">
    <property type="entry name" value="TPR-like_helical_dom_sf"/>
</dbReference>
<feature type="transmembrane region" description="Helical" evidence="2">
    <location>
        <begin position="591"/>
        <end position="616"/>
    </location>
</feature>
<name>A0ABY5ZBT9_9ACTN</name>
<dbReference type="Gene3D" id="3.40.50.300">
    <property type="entry name" value="P-loop containing nucleotide triphosphate hydrolases"/>
    <property type="match status" value="1"/>
</dbReference>
<evidence type="ECO:0000313" key="5">
    <source>
        <dbReference type="Proteomes" id="UP001058271"/>
    </source>
</evidence>
<reference evidence="4" key="1">
    <citation type="submission" date="2021-04" db="EMBL/GenBank/DDBJ databases">
        <title>Biosynthetic gene clusters of Dactylosporangioum roseum.</title>
        <authorList>
            <person name="Hartkoorn R.C."/>
            <person name="Beaudoing E."/>
            <person name="Hot D."/>
            <person name="Moureu S."/>
        </authorList>
    </citation>
    <scope>NUCLEOTIDE SEQUENCE</scope>
    <source>
        <strain evidence="4">NRRL B-16295</strain>
    </source>
</reference>